<dbReference type="SMART" id="SM00347">
    <property type="entry name" value="HTH_MARR"/>
    <property type="match status" value="1"/>
</dbReference>
<organism evidence="5 6">
    <name type="scientific">Paenibacillus rigui</name>
    <dbReference type="NCBI Taxonomy" id="554312"/>
    <lineage>
        <taxon>Bacteria</taxon>
        <taxon>Bacillati</taxon>
        <taxon>Bacillota</taxon>
        <taxon>Bacilli</taxon>
        <taxon>Bacillales</taxon>
        <taxon>Paenibacillaceae</taxon>
        <taxon>Paenibacillus</taxon>
    </lineage>
</organism>
<evidence type="ECO:0000313" key="6">
    <source>
        <dbReference type="Proteomes" id="UP000215509"/>
    </source>
</evidence>
<dbReference type="GO" id="GO:0003677">
    <property type="term" value="F:DNA binding"/>
    <property type="evidence" value="ECO:0007669"/>
    <property type="project" value="UniProtKB-KW"/>
</dbReference>
<sequence length="160" mass="19151">MERQDIYESESLTFILSRMMKLRRSNVHLLLRDQEVYPGQPPLLFHLSRHEGHSQKEIAQHLQLTPATVTVMLKRMEKTGHVERRPDPQDQRISRAYLTDKGREALSEVKEAMNFLEIQCFQHISEEEKRMMRRLLLQMYDNMKSFEQSLLTEKDQPNRK</sequence>
<dbReference type="PANTHER" id="PTHR42756">
    <property type="entry name" value="TRANSCRIPTIONAL REGULATOR, MARR"/>
    <property type="match status" value="1"/>
</dbReference>
<gene>
    <name evidence="5" type="ORF">CF651_25070</name>
</gene>
<dbReference type="InterPro" id="IPR036390">
    <property type="entry name" value="WH_DNA-bd_sf"/>
</dbReference>
<proteinExistence type="predicted"/>
<accession>A0A229UJK0</accession>
<evidence type="ECO:0000256" key="3">
    <source>
        <dbReference type="ARBA" id="ARBA00023163"/>
    </source>
</evidence>
<dbReference type="Proteomes" id="UP000215509">
    <property type="component" value="Unassembled WGS sequence"/>
</dbReference>
<dbReference type="Gene3D" id="1.10.10.10">
    <property type="entry name" value="Winged helix-like DNA-binding domain superfamily/Winged helix DNA-binding domain"/>
    <property type="match status" value="1"/>
</dbReference>
<evidence type="ECO:0000256" key="1">
    <source>
        <dbReference type="ARBA" id="ARBA00023015"/>
    </source>
</evidence>
<dbReference type="AlphaFoldDB" id="A0A229UJK0"/>
<dbReference type="OrthoDB" id="6400170at2"/>
<dbReference type="GO" id="GO:0003700">
    <property type="term" value="F:DNA-binding transcription factor activity"/>
    <property type="evidence" value="ECO:0007669"/>
    <property type="project" value="InterPro"/>
</dbReference>
<dbReference type="RefSeq" id="WP_094017622.1">
    <property type="nucleotide sequence ID" value="NZ_NMQW01000043.1"/>
</dbReference>
<protein>
    <submittedName>
        <fullName evidence="5">MarR family transcriptional regulator</fullName>
    </submittedName>
</protein>
<evidence type="ECO:0000256" key="2">
    <source>
        <dbReference type="ARBA" id="ARBA00023125"/>
    </source>
</evidence>
<reference evidence="5 6" key="1">
    <citation type="submission" date="2017-07" db="EMBL/GenBank/DDBJ databases">
        <title>Genome sequencing and assembly of Paenibacillus rigui.</title>
        <authorList>
            <person name="Mayilraj S."/>
        </authorList>
    </citation>
    <scope>NUCLEOTIDE SEQUENCE [LARGE SCALE GENOMIC DNA]</scope>
    <source>
        <strain evidence="5 6">JCM 16352</strain>
    </source>
</reference>
<evidence type="ECO:0000313" key="5">
    <source>
        <dbReference type="EMBL" id="OXM83580.1"/>
    </source>
</evidence>
<name>A0A229UJK0_9BACL</name>
<keyword evidence="6" id="KW-1185">Reference proteome</keyword>
<feature type="domain" description="HTH marR-type" evidence="4">
    <location>
        <begin position="9"/>
        <end position="141"/>
    </location>
</feature>
<keyword evidence="2" id="KW-0238">DNA-binding</keyword>
<evidence type="ECO:0000259" key="4">
    <source>
        <dbReference type="PROSITE" id="PS50995"/>
    </source>
</evidence>
<keyword evidence="1" id="KW-0805">Transcription regulation</keyword>
<dbReference type="Pfam" id="PF01047">
    <property type="entry name" value="MarR"/>
    <property type="match status" value="1"/>
</dbReference>
<dbReference type="InterPro" id="IPR036388">
    <property type="entry name" value="WH-like_DNA-bd_sf"/>
</dbReference>
<comment type="caution">
    <text evidence="5">The sequence shown here is derived from an EMBL/GenBank/DDBJ whole genome shotgun (WGS) entry which is preliminary data.</text>
</comment>
<dbReference type="PRINTS" id="PR00598">
    <property type="entry name" value="HTHMARR"/>
</dbReference>
<dbReference type="PANTHER" id="PTHR42756:SF1">
    <property type="entry name" value="TRANSCRIPTIONAL REPRESSOR OF EMRAB OPERON"/>
    <property type="match status" value="1"/>
</dbReference>
<keyword evidence="3" id="KW-0804">Transcription</keyword>
<dbReference type="SUPFAM" id="SSF46785">
    <property type="entry name" value="Winged helix' DNA-binding domain"/>
    <property type="match status" value="1"/>
</dbReference>
<dbReference type="PROSITE" id="PS50995">
    <property type="entry name" value="HTH_MARR_2"/>
    <property type="match status" value="1"/>
</dbReference>
<dbReference type="InterPro" id="IPR000835">
    <property type="entry name" value="HTH_MarR-typ"/>
</dbReference>
<dbReference type="EMBL" id="NMQW01000043">
    <property type="protein sequence ID" value="OXM83580.1"/>
    <property type="molecule type" value="Genomic_DNA"/>
</dbReference>